<dbReference type="SUPFAM" id="SSF88723">
    <property type="entry name" value="PIN domain-like"/>
    <property type="match status" value="1"/>
</dbReference>
<dbReference type="InterPro" id="IPR002716">
    <property type="entry name" value="PIN_dom"/>
</dbReference>
<gene>
    <name evidence="8" type="ORF">NSJP_4115</name>
</gene>
<dbReference type="InterPro" id="IPR052041">
    <property type="entry name" value="Nucleic_acid_metab_PIN/TRAM"/>
</dbReference>
<evidence type="ECO:0000259" key="7">
    <source>
        <dbReference type="PROSITE" id="PS50926"/>
    </source>
</evidence>
<evidence type="ECO:0000256" key="5">
    <source>
        <dbReference type="ARBA" id="ARBA00022842"/>
    </source>
</evidence>
<dbReference type="Gene3D" id="3.40.50.1010">
    <property type="entry name" value="5'-nuclease"/>
    <property type="match status" value="1"/>
</dbReference>
<evidence type="ECO:0000313" key="8">
    <source>
        <dbReference type="EMBL" id="SLM50282.1"/>
    </source>
</evidence>
<dbReference type="CDD" id="cd09877">
    <property type="entry name" value="PIN_YacL-like"/>
    <property type="match status" value="1"/>
</dbReference>
<reference evidence="8 9" key="1">
    <citation type="submission" date="2017-03" db="EMBL/GenBank/DDBJ databases">
        <authorList>
            <person name="Afonso C.L."/>
            <person name="Miller P.J."/>
            <person name="Scott M.A."/>
            <person name="Spackman E."/>
            <person name="Goraichik I."/>
            <person name="Dimitrov K.M."/>
            <person name="Suarez D.L."/>
            <person name="Swayne D.E."/>
        </authorList>
    </citation>
    <scope>NUCLEOTIDE SEQUENCE [LARGE SCALE GENOMIC DNA]</scope>
    <source>
        <strain evidence="8">Genome sequencing of Nitrospira japonica strain NJ11</strain>
    </source>
</reference>
<dbReference type="OrthoDB" id="9780734at2"/>
<sequence length="341" mass="37117">MVPRAIFVLLSALAGTALFVKAEGADASYWLYGFVIGMATAGLIIAGEYALRNLSFGIIIGGTAGLAVGLLLTGLVEWVGGEIFDVQTFLFHISGLVFLLGLPYLGLVIGARFGKEKLPSPEQKFFELSGNTVCPKVLDTSVIIDGRVADLCETGFLEGTFLVPHFILDELQHIADSSDSLKRARGRRGLDILNKVQKMPEVDVRIIDEDFPQVKEVDAKLVVLAKKMNAKIITNDLNLNKVAELQGVRVLNINELCNALRPVVLPGETIRVFVLKEGKEAGQGVAYLDDGTMIVVDNARRHIGKNVDVVVTSVLQTTAGRMIFTRLKEDTEREELQIARG</sequence>
<dbReference type="AlphaFoldDB" id="A0A1W1IBA3"/>
<keyword evidence="9" id="KW-1185">Reference proteome</keyword>
<evidence type="ECO:0000256" key="3">
    <source>
        <dbReference type="ARBA" id="ARBA00022722"/>
    </source>
</evidence>
<keyword evidence="4" id="KW-0378">Hydrolase</keyword>
<dbReference type="Pfam" id="PF01850">
    <property type="entry name" value="PIN"/>
    <property type="match status" value="1"/>
</dbReference>
<evidence type="ECO:0000256" key="6">
    <source>
        <dbReference type="SAM" id="Phobius"/>
    </source>
</evidence>
<proteinExistence type="predicted"/>
<dbReference type="GO" id="GO:0016740">
    <property type="term" value="F:transferase activity"/>
    <property type="evidence" value="ECO:0007669"/>
    <property type="project" value="UniProtKB-KW"/>
</dbReference>
<keyword evidence="6" id="KW-0812">Transmembrane</keyword>
<dbReference type="STRING" id="1325564.NSJP_4115"/>
<evidence type="ECO:0000256" key="1">
    <source>
        <dbReference type="ARBA" id="ARBA00001946"/>
    </source>
</evidence>
<feature type="transmembrane region" description="Helical" evidence="6">
    <location>
        <begin position="29"/>
        <end position="47"/>
    </location>
</feature>
<dbReference type="GO" id="GO:0016787">
    <property type="term" value="F:hydrolase activity"/>
    <property type="evidence" value="ECO:0007669"/>
    <property type="project" value="UniProtKB-KW"/>
</dbReference>
<evidence type="ECO:0000256" key="4">
    <source>
        <dbReference type="ARBA" id="ARBA00022801"/>
    </source>
</evidence>
<keyword evidence="6" id="KW-1133">Transmembrane helix</keyword>
<dbReference type="PROSITE" id="PS50926">
    <property type="entry name" value="TRAM"/>
    <property type="match status" value="1"/>
</dbReference>
<protein>
    <recommendedName>
        <fullName evidence="7">TRAM domain-containing protein</fullName>
    </recommendedName>
</protein>
<evidence type="ECO:0000256" key="2">
    <source>
        <dbReference type="ARBA" id="ARBA00022679"/>
    </source>
</evidence>
<feature type="transmembrane region" description="Helical" evidence="6">
    <location>
        <begin position="54"/>
        <end position="76"/>
    </location>
</feature>
<dbReference type="EMBL" id="LT828648">
    <property type="protein sequence ID" value="SLM50282.1"/>
    <property type="molecule type" value="Genomic_DNA"/>
</dbReference>
<keyword evidence="6" id="KW-0472">Membrane</keyword>
<dbReference type="SMART" id="SM00670">
    <property type="entry name" value="PINc"/>
    <property type="match status" value="1"/>
</dbReference>
<name>A0A1W1IBA3_9BACT</name>
<dbReference type="PANTHER" id="PTHR11603:SF147">
    <property type="entry name" value="MEMBRANE PROTEIN"/>
    <property type="match status" value="1"/>
</dbReference>
<dbReference type="InterPro" id="IPR029060">
    <property type="entry name" value="PIN-like_dom_sf"/>
</dbReference>
<evidence type="ECO:0000313" key="9">
    <source>
        <dbReference type="Proteomes" id="UP000192042"/>
    </source>
</evidence>
<comment type="cofactor">
    <cofactor evidence="1">
        <name>Mg(2+)</name>
        <dbReference type="ChEBI" id="CHEBI:18420"/>
    </cofactor>
</comment>
<dbReference type="KEGG" id="nja:NSJP_4115"/>
<keyword evidence="3" id="KW-0540">Nuclease</keyword>
<dbReference type="Proteomes" id="UP000192042">
    <property type="component" value="Chromosome I"/>
</dbReference>
<accession>A0A1W1IBA3</accession>
<dbReference type="RefSeq" id="WP_080888405.1">
    <property type="nucleotide sequence ID" value="NZ_LT828648.1"/>
</dbReference>
<keyword evidence="5" id="KW-0460">Magnesium</keyword>
<feature type="domain" description="TRAM" evidence="7">
    <location>
        <begin position="263"/>
        <end position="324"/>
    </location>
</feature>
<dbReference type="Pfam" id="PF01938">
    <property type="entry name" value="TRAM"/>
    <property type="match status" value="1"/>
</dbReference>
<feature type="transmembrane region" description="Helical" evidence="6">
    <location>
        <begin position="88"/>
        <end position="109"/>
    </location>
</feature>
<keyword evidence="2" id="KW-0808">Transferase</keyword>
<dbReference type="GO" id="GO:0004518">
    <property type="term" value="F:nuclease activity"/>
    <property type="evidence" value="ECO:0007669"/>
    <property type="project" value="UniProtKB-KW"/>
</dbReference>
<dbReference type="PANTHER" id="PTHR11603">
    <property type="entry name" value="AAA FAMILY ATPASE"/>
    <property type="match status" value="1"/>
</dbReference>
<organism evidence="8 9">
    <name type="scientific">Nitrospira japonica</name>
    <dbReference type="NCBI Taxonomy" id="1325564"/>
    <lineage>
        <taxon>Bacteria</taxon>
        <taxon>Pseudomonadati</taxon>
        <taxon>Nitrospirota</taxon>
        <taxon>Nitrospiria</taxon>
        <taxon>Nitrospirales</taxon>
        <taxon>Nitrospiraceae</taxon>
        <taxon>Nitrospira</taxon>
    </lineage>
</organism>
<dbReference type="InterPro" id="IPR002792">
    <property type="entry name" value="TRAM_dom"/>
</dbReference>